<evidence type="ECO:0000256" key="9">
    <source>
        <dbReference type="PIRNR" id="PIRNR001031"/>
    </source>
</evidence>
<feature type="active site" description="Proton acceptor" evidence="10">
    <location>
        <position position="241"/>
    </location>
</feature>
<evidence type="ECO:0000313" key="15">
    <source>
        <dbReference type="Proteomes" id="UP001174934"/>
    </source>
</evidence>
<dbReference type="InterPro" id="IPR000165">
    <property type="entry name" value="Glucoamylase"/>
</dbReference>
<dbReference type="InterPro" id="IPR008291">
    <property type="entry name" value="Glucoamylase_SBD"/>
</dbReference>
<evidence type="ECO:0000256" key="4">
    <source>
        <dbReference type="ARBA" id="ARBA00022801"/>
    </source>
</evidence>
<dbReference type="PANTHER" id="PTHR31616">
    <property type="entry name" value="TREHALASE"/>
    <property type="match status" value="1"/>
</dbReference>
<dbReference type="GO" id="GO:0004339">
    <property type="term" value="F:glucan 1,4-alpha-glucosidase activity"/>
    <property type="evidence" value="ECO:0007669"/>
    <property type="project" value="UniProtKB-EC"/>
</dbReference>
<dbReference type="PRINTS" id="PR00736">
    <property type="entry name" value="GLHYDRLASE15"/>
</dbReference>
<dbReference type="Pfam" id="PF00723">
    <property type="entry name" value="Glyco_hydro_15"/>
    <property type="match status" value="1"/>
</dbReference>
<dbReference type="FunFam" id="2.60.40.10:FF:000552">
    <property type="entry name" value="Related to glucoamylase"/>
    <property type="match status" value="1"/>
</dbReference>
<dbReference type="InterPro" id="IPR008928">
    <property type="entry name" value="6-hairpin_glycosidase_sf"/>
</dbReference>
<accession>A0AA39XIM6</accession>
<evidence type="ECO:0000256" key="5">
    <source>
        <dbReference type="ARBA" id="ARBA00023180"/>
    </source>
</evidence>
<comment type="catalytic activity">
    <reaction evidence="1 9">
        <text>Hydrolysis of terminal (1-&gt;4)-linked alpha-D-glucose residues successively from non-reducing ends of the chains with release of beta-D-glucose.</text>
        <dbReference type="EC" id="3.2.1.3"/>
    </reaction>
</comment>
<dbReference type="CDD" id="cd05811">
    <property type="entry name" value="CBM20_glucoamylase"/>
    <property type="match status" value="1"/>
</dbReference>
<organism evidence="14 15">
    <name type="scientific">Bombardia bombarda</name>
    <dbReference type="NCBI Taxonomy" id="252184"/>
    <lineage>
        <taxon>Eukaryota</taxon>
        <taxon>Fungi</taxon>
        <taxon>Dikarya</taxon>
        <taxon>Ascomycota</taxon>
        <taxon>Pezizomycotina</taxon>
        <taxon>Sordariomycetes</taxon>
        <taxon>Sordariomycetidae</taxon>
        <taxon>Sordariales</taxon>
        <taxon>Lasiosphaeriaceae</taxon>
        <taxon>Bombardia</taxon>
    </lineage>
</organism>
<keyword evidence="6 9" id="KW-0119">Carbohydrate metabolism</keyword>
<dbReference type="PROSITE" id="PS00820">
    <property type="entry name" value="GLUCOAMYLASE"/>
    <property type="match status" value="1"/>
</dbReference>
<dbReference type="InterPro" id="IPR013784">
    <property type="entry name" value="Carb-bd-like_fold"/>
</dbReference>
<dbReference type="GO" id="GO:0000324">
    <property type="term" value="C:fungal-type vacuole"/>
    <property type="evidence" value="ECO:0007669"/>
    <property type="project" value="TreeGrafter"/>
</dbReference>
<feature type="domain" description="CBM20" evidence="13">
    <location>
        <begin position="560"/>
        <end position="666"/>
    </location>
</feature>
<feature type="binding site" evidence="11">
    <location>
        <position position="185"/>
    </location>
    <ligand>
        <name>substrate</name>
    </ligand>
</feature>
<dbReference type="PROSITE" id="PS51166">
    <property type="entry name" value="CBM20"/>
    <property type="match status" value="1"/>
</dbReference>
<dbReference type="InterPro" id="IPR012341">
    <property type="entry name" value="6hp_glycosidase-like_sf"/>
</dbReference>
<dbReference type="GO" id="GO:2001070">
    <property type="term" value="F:starch binding"/>
    <property type="evidence" value="ECO:0007669"/>
    <property type="project" value="InterPro"/>
</dbReference>
<keyword evidence="3" id="KW-0732">Signal</keyword>
<evidence type="ECO:0000256" key="6">
    <source>
        <dbReference type="ARBA" id="ARBA00023277"/>
    </source>
</evidence>
<evidence type="ECO:0000256" key="2">
    <source>
        <dbReference type="ARBA" id="ARBA00006188"/>
    </source>
</evidence>
<feature type="active site" description="Proton donor" evidence="10">
    <location>
        <position position="244"/>
    </location>
</feature>
<feature type="region of interest" description="Disordered" evidence="12">
    <location>
        <begin position="534"/>
        <end position="557"/>
    </location>
</feature>
<dbReference type="Gene3D" id="1.50.10.10">
    <property type="match status" value="1"/>
</dbReference>
<keyword evidence="8 9" id="KW-0624">Polysaccharide degradation</keyword>
<evidence type="ECO:0000256" key="7">
    <source>
        <dbReference type="ARBA" id="ARBA00023295"/>
    </source>
</evidence>
<dbReference type="Gene3D" id="2.60.40.10">
    <property type="entry name" value="Immunoglobulins"/>
    <property type="match status" value="1"/>
</dbReference>
<dbReference type="SMART" id="SM01065">
    <property type="entry name" value="CBM_2"/>
    <property type="match status" value="1"/>
</dbReference>
<keyword evidence="15" id="KW-1185">Reference proteome</keyword>
<dbReference type="EC" id="3.2.1.3" evidence="9"/>
<keyword evidence="5" id="KW-0325">Glycoprotein</keyword>
<dbReference type="Pfam" id="PF00686">
    <property type="entry name" value="CBM_20"/>
    <property type="match status" value="1"/>
</dbReference>
<comment type="similarity">
    <text evidence="2 9">Belongs to the glycosyl hydrolase 15 family.</text>
</comment>
<dbReference type="InterPro" id="IPR011613">
    <property type="entry name" value="GH15-like"/>
</dbReference>
<dbReference type="AlphaFoldDB" id="A0AA39XIM6"/>
<evidence type="ECO:0000259" key="13">
    <source>
        <dbReference type="PROSITE" id="PS51166"/>
    </source>
</evidence>
<dbReference type="PANTHER" id="PTHR31616:SF12">
    <property type="entry name" value="GLUCOAMYLASE"/>
    <property type="match status" value="1"/>
</dbReference>
<evidence type="ECO:0000256" key="3">
    <source>
        <dbReference type="ARBA" id="ARBA00022729"/>
    </source>
</evidence>
<evidence type="ECO:0000256" key="12">
    <source>
        <dbReference type="SAM" id="MobiDB-lite"/>
    </source>
</evidence>
<gene>
    <name evidence="14" type="ORF">B0T17DRAFT_480484</name>
</gene>
<dbReference type="SUPFAM" id="SSF49452">
    <property type="entry name" value="Starch-binding domain-like"/>
    <property type="match status" value="1"/>
</dbReference>
<evidence type="ECO:0000313" key="14">
    <source>
        <dbReference type="EMBL" id="KAK0634696.1"/>
    </source>
</evidence>
<keyword evidence="4 9" id="KW-0378">Hydrolase</keyword>
<evidence type="ECO:0000256" key="1">
    <source>
        <dbReference type="ARBA" id="ARBA00001863"/>
    </source>
</evidence>
<dbReference type="InterPro" id="IPR002044">
    <property type="entry name" value="CBM20"/>
</dbReference>
<evidence type="ECO:0000256" key="8">
    <source>
        <dbReference type="ARBA" id="ARBA00023326"/>
    </source>
</evidence>
<keyword evidence="7 9" id="KW-0326">Glycosidase</keyword>
<dbReference type="EMBL" id="JAULSR010000001">
    <property type="protein sequence ID" value="KAK0634696.1"/>
    <property type="molecule type" value="Genomic_DNA"/>
</dbReference>
<dbReference type="FunFam" id="1.50.10.10:FF:000018">
    <property type="entry name" value="Glucoamylase"/>
    <property type="match status" value="1"/>
</dbReference>
<dbReference type="Proteomes" id="UP001174934">
    <property type="component" value="Unassembled WGS sequence"/>
</dbReference>
<comment type="caution">
    <text evidence="14">The sequence shown here is derived from an EMBL/GenBank/DDBJ whole genome shotgun (WGS) entry which is preliminary data.</text>
</comment>
<proteinExistence type="inferred from homology"/>
<reference evidence="14" key="1">
    <citation type="submission" date="2023-06" db="EMBL/GenBank/DDBJ databases">
        <title>Genome-scale phylogeny and comparative genomics of the fungal order Sordariales.</title>
        <authorList>
            <consortium name="Lawrence Berkeley National Laboratory"/>
            <person name="Hensen N."/>
            <person name="Bonometti L."/>
            <person name="Westerberg I."/>
            <person name="Brannstrom I.O."/>
            <person name="Guillou S."/>
            <person name="Cros-Aarteil S."/>
            <person name="Calhoun S."/>
            <person name="Haridas S."/>
            <person name="Kuo A."/>
            <person name="Mondo S."/>
            <person name="Pangilinan J."/>
            <person name="Riley R."/>
            <person name="LaButti K."/>
            <person name="Andreopoulos B."/>
            <person name="Lipzen A."/>
            <person name="Chen C."/>
            <person name="Yanf M."/>
            <person name="Daum C."/>
            <person name="Ng V."/>
            <person name="Clum A."/>
            <person name="Steindorff A."/>
            <person name="Ohm R."/>
            <person name="Martin F."/>
            <person name="Silar P."/>
            <person name="Natvig D."/>
            <person name="Lalanne C."/>
            <person name="Gautier V."/>
            <person name="Ament-velasquez S.L."/>
            <person name="Kruys A."/>
            <person name="Hutchinson M.I."/>
            <person name="Powell A.J."/>
            <person name="Barry K."/>
            <person name="Miller A.N."/>
            <person name="Grigoriev I.V."/>
            <person name="Debuchy R."/>
            <person name="Gladieux P."/>
            <person name="Thoren M.H."/>
            <person name="Johannesson H."/>
        </authorList>
    </citation>
    <scope>NUCLEOTIDE SEQUENCE</scope>
    <source>
        <strain evidence="14">SMH3391-2</strain>
    </source>
</reference>
<name>A0AA39XIM6_9PEZI</name>
<dbReference type="SUPFAM" id="SSF48208">
    <property type="entry name" value="Six-hairpin glycosidases"/>
    <property type="match status" value="1"/>
</dbReference>
<dbReference type="GO" id="GO:0000272">
    <property type="term" value="P:polysaccharide catabolic process"/>
    <property type="evidence" value="ECO:0007669"/>
    <property type="project" value="UniProtKB-KW"/>
</dbReference>
<evidence type="ECO:0000256" key="11">
    <source>
        <dbReference type="PIRSR" id="PIRSR001031-2"/>
    </source>
</evidence>
<feature type="compositionally biased region" description="Low complexity" evidence="12">
    <location>
        <begin position="539"/>
        <end position="557"/>
    </location>
</feature>
<sequence length="666" mass="70062">MAAALNGSDLHPVTSSINSINSTTGLYQPVIMHVISSLLLLGAVASQAVFGRPDASGRHSEVVKRAVDSWIETEKPIALSKLLCNIGTTGCAASGAGLGVIVASPSKSSPDYWYTWTRDASLVSKLLVDTFVANYSSSLQTTIQNFIISQAKLQGVSNPSGGLSNGAGLAEPKFNVDLSQFTGAWGRPQRDGPPLRAITLINYAKWLVNNGYSSTASSIVWPIIKNDLAYTAQYWNNTGFDLWEEVNGSSFFTIMASHRALVEGAALASTLSTSCAACTTVAPQILCHLQSFWVSNGNYINSNQFISGRNGRDANSILGSIANFDPTVGCDSTTFQPCSERSLANHKAVTDSFRSIYAINNGIAQGVAVAVGRYSEDVYYNGNPWYLATLAAGEQLYDSLIVWKQQGSVTVTSVSLAFFKDLVPSIAVGTYASGSSTYTSILSAVQTYADGYVNIVATRAQSNGGMPEQFDRNSGSPLSAADLTWSYAAFLSAAARRAGSVPYSWNAASGKTLPSSCSGLQVAGSYTSATNTAFPTSQTPGTGIPPTATTTAPTTTATGCTPATEVIVTFNELATTSYGQTIKIVGNIAALGNWSPSGAVALSASGYTSSNPLWSVSIILPAGQTISYKYINVGSDGSVKWESDPNRSYTVPQTCDTTAVKSDKWQ</sequence>
<dbReference type="InterPro" id="IPR013783">
    <property type="entry name" value="Ig-like_fold"/>
</dbReference>
<evidence type="ECO:0000256" key="10">
    <source>
        <dbReference type="PIRSR" id="PIRSR001031-1"/>
    </source>
</evidence>
<dbReference type="InterPro" id="IPR046966">
    <property type="entry name" value="Glucoamylase_active_site"/>
</dbReference>
<dbReference type="InterPro" id="IPR034836">
    <property type="entry name" value="CBM20_glucoamylase"/>
</dbReference>
<dbReference type="PIRSF" id="PIRSF001031">
    <property type="entry name" value="Glu-a-glcsd_SBD"/>
    <property type="match status" value="1"/>
</dbReference>
<protein>
    <recommendedName>
        <fullName evidence="9">Glucoamylase</fullName>
        <ecNumber evidence="9">3.2.1.3</ecNumber>
    </recommendedName>
    <alternativeName>
        <fullName evidence="9">1,4-alpha-D-glucan glucohydrolase</fullName>
    </alternativeName>
    <alternativeName>
        <fullName evidence="9">Glucan 1,4-alpha-glucosidase</fullName>
    </alternativeName>
</protein>